<dbReference type="Pfam" id="PF00754">
    <property type="entry name" value="F5_F8_type_C"/>
    <property type="match status" value="1"/>
</dbReference>
<feature type="compositionally biased region" description="Polar residues" evidence="1">
    <location>
        <begin position="201"/>
        <end position="220"/>
    </location>
</feature>
<evidence type="ECO:0000313" key="4">
    <source>
        <dbReference type="EMBL" id="GAD88455.1"/>
    </source>
</evidence>
<dbReference type="RefSeq" id="WP_023402841.1">
    <property type="nucleotide sequence ID" value="NZ_BAUJ01000005.1"/>
</dbReference>
<evidence type="ECO:0000259" key="3">
    <source>
        <dbReference type="PROSITE" id="PS50022"/>
    </source>
</evidence>
<dbReference type="eggNOG" id="COG3291">
    <property type="taxonomic scope" value="Bacteria"/>
</dbReference>
<dbReference type="PROSITE" id="PS50022">
    <property type="entry name" value="FA58C_3"/>
    <property type="match status" value="1"/>
</dbReference>
<reference evidence="4 5" key="2">
    <citation type="submission" date="2013-11" db="EMBL/GenBank/DDBJ databases">
        <title>Whole genome shotgun sequence of Vibrio halioticoli NBRC 102217.</title>
        <authorList>
            <person name="Isaki S."/>
            <person name="Kimura A."/>
            <person name="Ohji S."/>
            <person name="Hosoyama A."/>
            <person name="Fujita N."/>
            <person name="Hashimoto M."/>
            <person name="Hosoyama Y."/>
            <person name="Yamazoe A."/>
        </authorList>
    </citation>
    <scope>NUCLEOTIDE SEQUENCE [LARGE SCALE GENOMIC DNA]</scope>
    <source>
        <strain evidence="4 5">NBRC 102217</strain>
    </source>
</reference>
<feature type="compositionally biased region" description="Low complexity" evidence="1">
    <location>
        <begin position="153"/>
        <end position="175"/>
    </location>
</feature>
<feature type="compositionally biased region" description="Polar residues" evidence="1">
    <location>
        <begin position="351"/>
        <end position="367"/>
    </location>
</feature>
<dbReference type="EMBL" id="BAUJ01000005">
    <property type="protein sequence ID" value="GAD88455.1"/>
    <property type="molecule type" value="Genomic_DNA"/>
</dbReference>
<dbReference type="SUPFAM" id="SSF49785">
    <property type="entry name" value="Galactose-binding domain-like"/>
    <property type="match status" value="2"/>
</dbReference>
<comment type="caution">
    <text evidence="4">The sequence shown here is derived from an EMBL/GenBank/DDBJ whole genome shotgun (WGS) entry which is preliminary data.</text>
</comment>
<feature type="region of interest" description="Disordered" evidence="1">
    <location>
        <begin position="152"/>
        <end position="222"/>
    </location>
</feature>
<dbReference type="InterPro" id="IPR008979">
    <property type="entry name" value="Galactose-bd-like_sf"/>
</dbReference>
<dbReference type="InterPro" id="IPR014895">
    <property type="entry name" value="Alginate_lyase_2"/>
</dbReference>
<gene>
    <name evidence="4" type="ORF">VHA01S_005_00580</name>
</gene>
<dbReference type="Gene3D" id="2.60.120.200">
    <property type="match status" value="1"/>
</dbReference>
<name>V5HG64_9VIBR</name>
<dbReference type="Gene3D" id="2.60.120.260">
    <property type="entry name" value="Galactose-binding domain-like"/>
    <property type="match status" value="2"/>
</dbReference>
<feature type="domain" description="F5/8 type C" evidence="3">
    <location>
        <begin position="177"/>
        <end position="319"/>
    </location>
</feature>
<organism evidence="4 5">
    <name type="scientific">Vibrio halioticoli NBRC 102217</name>
    <dbReference type="NCBI Taxonomy" id="1219072"/>
    <lineage>
        <taxon>Bacteria</taxon>
        <taxon>Pseudomonadati</taxon>
        <taxon>Pseudomonadota</taxon>
        <taxon>Gammaproteobacteria</taxon>
        <taxon>Vibrionales</taxon>
        <taxon>Vibrionaceae</taxon>
        <taxon>Vibrio</taxon>
    </lineage>
</organism>
<keyword evidence="5" id="KW-1185">Reference proteome</keyword>
<keyword evidence="2" id="KW-0732">Signal</keyword>
<feature type="signal peptide" evidence="2">
    <location>
        <begin position="1"/>
        <end position="28"/>
    </location>
</feature>
<proteinExistence type="predicted"/>
<protein>
    <recommendedName>
        <fullName evidence="3">F5/8 type C domain-containing protein</fullName>
    </recommendedName>
</protein>
<feature type="region of interest" description="Disordered" evidence="1">
    <location>
        <begin position="351"/>
        <end position="371"/>
    </location>
</feature>
<evidence type="ECO:0000256" key="1">
    <source>
        <dbReference type="SAM" id="MobiDB-lite"/>
    </source>
</evidence>
<reference evidence="4 5" key="1">
    <citation type="submission" date="2013-10" db="EMBL/GenBank/DDBJ databases">
        <authorList>
            <person name="Ichikawa N."/>
            <person name="Kimura A."/>
            <person name="Ohji S."/>
            <person name="Hosoyama A."/>
            <person name="Fujita N."/>
        </authorList>
    </citation>
    <scope>NUCLEOTIDE SEQUENCE [LARGE SCALE GENOMIC DNA]</scope>
    <source>
        <strain evidence="4 5">NBRC 102217</strain>
    </source>
</reference>
<evidence type="ECO:0000313" key="5">
    <source>
        <dbReference type="Proteomes" id="UP000017800"/>
    </source>
</evidence>
<dbReference type="InterPro" id="IPR000421">
    <property type="entry name" value="FA58C"/>
</dbReference>
<dbReference type="AlphaFoldDB" id="V5HG64"/>
<dbReference type="InterPro" id="IPR013320">
    <property type="entry name" value="ConA-like_dom_sf"/>
</dbReference>
<accession>V5HG64</accession>
<dbReference type="SUPFAM" id="SSF49899">
    <property type="entry name" value="Concanavalin A-like lectins/glucanases"/>
    <property type="match status" value="1"/>
</dbReference>
<sequence>MSYKTKVRYITVAVAAALSLSVMSTANAASVNINNASFESGFSHWSDTDPSAISGDAHSGKKSAKITGSHGMFQQKVTVQRNQNYELTAYIQGDGEVGVIVNGHHYAGTSSSHHDYKKVTVPFNSGSANNITVFGAYHNDEGRFDDFSITEVSTSTAPQHSTQQPSQQKTTPSSQHAHHNTHSQQQQLLLIQSAMDDGSNDGHSPKNTIDGDTSGDSRWSSEGVGKSITYDLGQQEQVQKVAIKWFKGDSRSSYFHIDTSTDNHHWTPVLEGGMSSGDNSGYENVDVDDSNARYVRITGEGNSDSSEWNSIVETKIYGVETHAVSAPQQHVDNSIAASLLTPANTIKQASHNHVQQTHQSQPAQHASHSVAAGNAQYPSDLMGNYKQWKITFPTGAEQKQLYHVTNEYFHVNDQGNGIVFKAPIRHNNGTTPNTHNIRSELRERTVDGSSDIFWTTEGTHVVYSKQAITHLPIVKNELVATQIHGDKTAGIDDAMVMRLEGQHLFLSFNGGKLHHDVTIENNYKLGTEQEVIFKVVDGKHYVYYSEDGNLQQAYENGNADKYLVKDGANDYVMNRSYKDAYFKIGNYTQSNAKSEGDYTDNPKDYGEVVVYDFWASHE</sequence>
<feature type="chain" id="PRO_5004735896" description="F5/8 type C domain-containing protein" evidence="2">
    <location>
        <begin position="29"/>
        <end position="618"/>
    </location>
</feature>
<evidence type="ECO:0000256" key="2">
    <source>
        <dbReference type="SAM" id="SignalP"/>
    </source>
</evidence>
<dbReference type="Pfam" id="PF08787">
    <property type="entry name" value="Alginate_lyase2"/>
    <property type="match status" value="1"/>
</dbReference>
<dbReference type="Proteomes" id="UP000017800">
    <property type="component" value="Unassembled WGS sequence"/>
</dbReference>